<dbReference type="AlphaFoldDB" id="A0A387BMU4"/>
<gene>
    <name evidence="1" type="ORF">D7I44_07240</name>
</gene>
<name>A0A387BMU4_9MICO</name>
<organism evidence="1 2">
    <name type="scientific">Gryllotalpicola protaetiae</name>
    <dbReference type="NCBI Taxonomy" id="2419771"/>
    <lineage>
        <taxon>Bacteria</taxon>
        <taxon>Bacillati</taxon>
        <taxon>Actinomycetota</taxon>
        <taxon>Actinomycetes</taxon>
        <taxon>Micrococcales</taxon>
        <taxon>Microbacteriaceae</taxon>
        <taxon>Gryllotalpicola</taxon>
    </lineage>
</organism>
<sequence>MNTVKENVRKATAALDDTLVPLIGPAIRGPYGVDERREDPHPGVTDGLCPVCYHAISRHDVDVDAHTHHTYLVCPDLGTALGVERHPHEAGTLDHAVLT</sequence>
<accession>A0A387BMU4</accession>
<evidence type="ECO:0000313" key="2">
    <source>
        <dbReference type="Proteomes" id="UP000275069"/>
    </source>
</evidence>
<protein>
    <submittedName>
        <fullName evidence="1">Uncharacterized protein</fullName>
    </submittedName>
</protein>
<evidence type="ECO:0000313" key="1">
    <source>
        <dbReference type="EMBL" id="AYG03344.1"/>
    </source>
</evidence>
<dbReference type="OrthoDB" id="4981253at2"/>
<proteinExistence type="predicted"/>
<dbReference type="RefSeq" id="WP_120788876.1">
    <property type="nucleotide sequence ID" value="NZ_CP032624.1"/>
</dbReference>
<keyword evidence="2" id="KW-1185">Reference proteome</keyword>
<reference evidence="1 2" key="1">
    <citation type="submission" date="2018-09" db="EMBL/GenBank/DDBJ databases">
        <title>Genome sequencing of strain 2DFW10M-5.</title>
        <authorList>
            <person name="Heo J."/>
            <person name="Kim S.-J."/>
            <person name="Kwon S.-W."/>
        </authorList>
    </citation>
    <scope>NUCLEOTIDE SEQUENCE [LARGE SCALE GENOMIC DNA]</scope>
    <source>
        <strain evidence="1 2">2DFW10M-5</strain>
    </source>
</reference>
<dbReference type="KEGG" id="gry:D7I44_07240"/>
<dbReference type="EMBL" id="CP032624">
    <property type="protein sequence ID" value="AYG03344.1"/>
    <property type="molecule type" value="Genomic_DNA"/>
</dbReference>
<dbReference type="Proteomes" id="UP000275069">
    <property type="component" value="Chromosome"/>
</dbReference>